<dbReference type="NCBIfam" id="NF038368">
    <property type="entry name" value="P2_Rz1"/>
    <property type="match status" value="1"/>
</dbReference>
<dbReference type="InterPro" id="IPR047737">
    <property type="entry name" value="LysC"/>
</dbReference>
<evidence type="ECO:0000313" key="2">
    <source>
        <dbReference type="Proteomes" id="UP000000258"/>
    </source>
</evidence>
<gene>
    <name evidence="1" type="ORF">BTHphiE202_0041</name>
</gene>
<dbReference type="Proteomes" id="UP000000258">
    <property type="component" value="Segment"/>
</dbReference>
<protein>
    <submittedName>
        <fullName evidence="1">Gp41, LysC</fullName>
    </submittedName>
</protein>
<dbReference type="PROSITE" id="PS51257">
    <property type="entry name" value="PROKAR_LIPOPROTEIN"/>
    <property type="match status" value="1"/>
</dbReference>
<keyword evidence="2" id="KW-1185">Reference proteome</keyword>
<accession>A4JWT8</accession>
<evidence type="ECO:0000313" key="1">
    <source>
        <dbReference type="EMBL" id="ABO60706.1"/>
    </source>
</evidence>
<organism evidence="1 2">
    <name type="scientific">Burkholderia phage phiE202</name>
    <dbReference type="NCBI Taxonomy" id="2883941"/>
    <lineage>
        <taxon>Viruses</taxon>
        <taxon>Duplodnaviria</taxon>
        <taxon>Heunggongvirae</taxon>
        <taxon>Uroviricota</taxon>
        <taxon>Caudoviricetes</taxon>
        <taxon>Peduoviridae</taxon>
        <taxon>Tigrvirus</taxon>
        <taxon>Tigrvirus E202</taxon>
    </lineage>
</organism>
<dbReference type="KEGG" id="vg:4960695"/>
<dbReference type="RefSeq" id="YP_001111072.1">
    <property type="nucleotide sequence ID" value="NC_009234.1"/>
</dbReference>
<dbReference type="OrthoDB" id="20075at10239"/>
<dbReference type="Pfam" id="PF23793">
    <property type="entry name" value="LysC"/>
    <property type="match status" value="1"/>
</dbReference>
<dbReference type="GeneID" id="4960695"/>
<reference evidence="1 2" key="1">
    <citation type="submission" date="2007-03" db="EMBL/GenBank/DDBJ databases">
        <authorList>
            <person name="DeShazer D."/>
            <person name="Ronning C.M."/>
            <person name="Brinkac L.M."/>
            <person name="Nierman W.C."/>
        </authorList>
    </citation>
    <scope>NUCLEOTIDE SEQUENCE [LARGE SCALE GENOMIC DNA]</scope>
</reference>
<dbReference type="InterPro" id="IPR058979">
    <property type="entry name" value="LysC-like"/>
</dbReference>
<name>A4JWT8_9CAUD</name>
<dbReference type="EMBL" id="CP000623">
    <property type="protein sequence ID" value="ABO60706.1"/>
    <property type="molecule type" value="Genomic_DNA"/>
</dbReference>
<sequence length="91" mass="9585">MKTPPCARGLLALCLTTLCACTQAPPSMAPTITLNECAAVTPCTMPAMAPRTNGELSDALHVARAAWARCASEVDMIATCQARVRRTDGHE</sequence>
<proteinExistence type="predicted"/>